<dbReference type="PANTHER" id="PTHR45953:SF1">
    <property type="entry name" value="IDURONATE 2-SULFATASE"/>
    <property type="match status" value="1"/>
</dbReference>
<comment type="caution">
    <text evidence="8">The sequence shown here is derived from an EMBL/GenBank/DDBJ whole genome shotgun (WGS) entry which is preliminary data.</text>
</comment>
<dbReference type="GO" id="GO:0005737">
    <property type="term" value="C:cytoplasm"/>
    <property type="evidence" value="ECO:0007669"/>
    <property type="project" value="TreeGrafter"/>
</dbReference>
<gene>
    <name evidence="8" type="ORF">LSH36_258g00001</name>
</gene>
<dbReference type="PANTHER" id="PTHR45953">
    <property type="entry name" value="IDURONATE 2-SULFATASE"/>
    <property type="match status" value="1"/>
</dbReference>
<dbReference type="GO" id="GO:0004423">
    <property type="term" value="F:iduronate-2-sulfatase activity"/>
    <property type="evidence" value="ECO:0007669"/>
    <property type="project" value="TreeGrafter"/>
</dbReference>
<keyword evidence="6" id="KW-1133">Transmembrane helix</keyword>
<evidence type="ECO:0000313" key="8">
    <source>
        <dbReference type="EMBL" id="KAK2154746.1"/>
    </source>
</evidence>
<comment type="cofactor">
    <cofactor evidence="1">
        <name>Ca(2+)</name>
        <dbReference type="ChEBI" id="CHEBI:29108"/>
    </cofactor>
</comment>
<feature type="transmembrane region" description="Helical" evidence="6">
    <location>
        <begin position="21"/>
        <end position="45"/>
    </location>
</feature>
<dbReference type="InterPro" id="IPR017850">
    <property type="entry name" value="Alkaline_phosphatase_core_sf"/>
</dbReference>
<evidence type="ECO:0000256" key="6">
    <source>
        <dbReference type="SAM" id="Phobius"/>
    </source>
</evidence>
<dbReference type="GO" id="GO:0046872">
    <property type="term" value="F:metal ion binding"/>
    <property type="evidence" value="ECO:0007669"/>
    <property type="project" value="UniProtKB-KW"/>
</dbReference>
<evidence type="ECO:0000256" key="1">
    <source>
        <dbReference type="ARBA" id="ARBA00001913"/>
    </source>
</evidence>
<evidence type="ECO:0000256" key="5">
    <source>
        <dbReference type="SAM" id="MobiDB-lite"/>
    </source>
</evidence>
<accession>A0AAD9JL51</accession>
<evidence type="ECO:0000256" key="3">
    <source>
        <dbReference type="ARBA" id="ARBA00022723"/>
    </source>
</evidence>
<dbReference type="InterPro" id="IPR000917">
    <property type="entry name" value="Sulfatase_N"/>
</dbReference>
<keyword evidence="6" id="KW-0812">Transmembrane</keyword>
<proteinExistence type="inferred from homology"/>
<evidence type="ECO:0000256" key="2">
    <source>
        <dbReference type="ARBA" id="ARBA00008779"/>
    </source>
</evidence>
<sequence>MIRHRLGFTDKLAIIPERSMVPKVSFSVLFVSVVLATIMLTVFVFGPGLENYASHTQPYGTIRLANPIDEPEIDPGERTSSSDFTEGAEIIIPSDGTTEEESQDKGQPKNLLFIIVDDLRPQLGAYHDPEHPDHFGKVRMYTPNLDKLASQSILFTHAYAQYSLCGPSRASLLTSRRPDVTKVFGNEEYWRNVGGNFTYSAPTL</sequence>
<keyword evidence="4" id="KW-0378">Hydrolase</keyword>
<keyword evidence="3" id="KW-0479">Metal-binding</keyword>
<reference evidence="8" key="1">
    <citation type="journal article" date="2023" name="Mol. Biol. Evol.">
        <title>Third-Generation Sequencing Reveals the Adaptive Role of the Epigenome in Three Deep-Sea Polychaetes.</title>
        <authorList>
            <person name="Perez M."/>
            <person name="Aroh O."/>
            <person name="Sun Y."/>
            <person name="Lan Y."/>
            <person name="Juniper S.K."/>
            <person name="Young C.R."/>
            <person name="Angers B."/>
            <person name="Qian P.Y."/>
        </authorList>
    </citation>
    <scope>NUCLEOTIDE SEQUENCE</scope>
    <source>
        <strain evidence="8">P08H-3</strain>
    </source>
</reference>
<dbReference type="Gene3D" id="3.40.720.10">
    <property type="entry name" value="Alkaline Phosphatase, subunit A"/>
    <property type="match status" value="1"/>
</dbReference>
<evidence type="ECO:0000313" key="9">
    <source>
        <dbReference type="Proteomes" id="UP001208570"/>
    </source>
</evidence>
<name>A0AAD9JL51_9ANNE</name>
<comment type="similarity">
    <text evidence="2">Belongs to the sulfatase family.</text>
</comment>
<dbReference type="AlphaFoldDB" id="A0AAD9JL51"/>
<dbReference type="SUPFAM" id="SSF53649">
    <property type="entry name" value="Alkaline phosphatase-like"/>
    <property type="match status" value="1"/>
</dbReference>
<feature type="domain" description="Sulfatase N-terminal" evidence="7">
    <location>
        <begin position="109"/>
        <end position="193"/>
    </location>
</feature>
<evidence type="ECO:0000259" key="7">
    <source>
        <dbReference type="Pfam" id="PF00884"/>
    </source>
</evidence>
<keyword evidence="9" id="KW-1185">Reference proteome</keyword>
<evidence type="ECO:0000256" key="4">
    <source>
        <dbReference type="ARBA" id="ARBA00022801"/>
    </source>
</evidence>
<protein>
    <recommendedName>
        <fullName evidence="7">Sulfatase N-terminal domain-containing protein</fullName>
    </recommendedName>
</protein>
<dbReference type="EMBL" id="JAODUP010000258">
    <property type="protein sequence ID" value="KAK2154746.1"/>
    <property type="molecule type" value="Genomic_DNA"/>
</dbReference>
<keyword evidence="6" id="KW-0472">Membrane</keyword>
<dbReference type="Pfam" id="PF00884">
    <property type="entry name" value="Sulfatase"/>
    <property type="match status" value="1"/>
</dbReference>
<feature type="region of interest" description="Disordered" evidence="5">
    <location>
        <begin position="66"/>
        <end position="106"/>
    </location>
</feature>
<dbReference type="Proteomes" id="UP001208570">
    <property type="component" value="Unassembled WGS sequence"/>
</dbReference>
<organism evidence="8 9">
    <name type="scientific">Paralvinella palmiformis</name>
    <dbReference type="NCBI Taxonomy" id="53620"/>
    <lineage>
        <taxon>Eukaryota</taxon>
        <taxon>Metazoa</taxon>
        <taxon>Spiralia</taxon>
        <taxon>Lophotrochozoa</taxon>
        <taxon>Annelida</taxon>
        <taxon>Polychaeta</taxon>
        <taxon>Sedentaria</taxon>
        <taxon>Canalipalpata</taxon>
        <taxon>Terebellida</taxon>
        <taxon>Terebelliformia</taxon>
        <taxon>Alvinellidae</taxon>
        <taxon>Paralvinella</taxon>
    </lineage>
</organism>